<organism evidence="2 3">
    <name type="scientific">Terrilactibacillus laevilacticus</name>
    <dbReference type="NCBI Taxonomy" id="1380157"/>
    <lineage>
        <taxon>Bacteria</taxon>
        <taxon>Bacillati</taxon>
        <taxon>Bacillota</taxon>
        <taxon>Bacilli</taxon>
        <taxon>Bacillales</taxon>
        <taxon>Bacillaceae</taxon>
        <taxon>Terrilactibacillus</taxon>
    </lineage>
</organism>
<dbReference type="EMBL" id="JBHUMR010000008">
    <property type="protein sequence ID" value="MFD2616851.1"/>
    <property type="molecule type" value="Genomic_DNA"/>
</dbReference>
<gene>
    <name evidence="2" type="primary">rnpM</name>
    <name evidence="2" type="synonym">ylxR</name>
    <name evidence="2" type="ORF">ACFSTF_05950</name>
</gene>
<sequence length="91" mass="10502">MKKRKVPMRKCIVTQESAEKKALFRVVRSPEGEVSLDLTGRKNGRGAYISMKREVVDKAESKKLLSRHLEADVPQEVFQAMRSYLEENHID</sequence>
<evidence type="ECO:0000313" key="2">
    <source>
        <dbReference type="EMBL" id="MFD2616851.1"/>
    </source>
</evidence>
<dbReference type="Pfam" id="PF04296">
    <property type="entry name" value="YlxR"/>
    <property type="match status" value="1"/>
</dbReference>
<feature type="domain" description="YlxR" evidence="1">
    <location>
        <begin position="9"/>
        <end position="82"/>
    </location>
</feature>
<evidence type="ECO:0000313" key="3">
    <source>
        <dbReference type="Proteomes" id="UP001597458"/>
    </source>
</evidence>
<accession>A0ABW5PPR0</accession>
<comment type="caution">
    <text evidence="2">The sequence shown here is derived from an EMBL/GenBank/DDBJ whole genome shotgun (WGS) entry which is preliminary data.</text>
</comment>
<dbReference type="InterPro" id="IPR007393">
    <property type="entry name" value="YlxR_dom"/>
</dbReference>
<proteinExistence type="predicted"/>
<dbReference type="Proteomes" id="UP001597458">
    <property type="component" value="Unassembled WGS sequence"/>
</dbReference>
<protein>
    <submittedName>
        <fullName evidence="2">RNase P modulator RnpM</fullName>
    </submittedName>
</protein>
<name>A0ABW5PPR0_9BACI</name>
<reference evidence="3" key="1">
    <citation type="journal article" date="2019" name="Int. J. Syst. Evol. Microbiol.">
        <title>The Global Catalogue of Microorganisms (GCM) 10K type strain sequencing project: providing services to taxonomists for standard genome sequencing and annotation.</title>
        <authorList>
            <consortium name="The Broad Institute Genomics Platform"/>
            <consortium name="The Broad Institute Genome Sequencing Center for Infectious Disease"/>
            <person name="Wu L."/>
            <person name="Ma J."/>
        </authorList>
    </citation>
    <scope>NUCLEOTIDE SEQUENCE [LARGE SCALE GENOMIC DNA]</scope>
    <source>
        <strain evidence="3">TISTR 2241</strain>
    </source>
</reference>
<dbReference type="InterPro" id="IPR037465">
    <property type="entry name" value="YlxR"/>
</dbReference>
<dbReference type="PANTHER" id="PTHR34215:SF1">
    <property type="entry name" value="YLXR DOMAIN-CONTAINING PROTEIN"/>
    <property type="match status" value="1"/>
</dbReference>
<dbReference type="NCBIfam" id="NF047356">
    <property type="entry name" value="RNA_bind_RnpM"/>
    <property type="match status" value="1"/>
</dbReference>
<dbReference type="SUPFAM" id="SSF64376">
    <property type="entry name" value="YlxR-like"/>
    <property type="match status" value="1"/>
</dbReference>
<evidence type="ECO:0000259" key="1">
    <source>
        <dbReference type="Pfam" id="PF04296"/>
    </source>
</evidence>
<dbReference type="PANTHER" id="PTHR34215">
    <property type="entry name" value="BLL0784 PROTEIN"/>
    <property type="match status" value="1"/>
</dbReference>
<dbReference type="InterPro" id="IPR035931">
    <property type="entry name" value="YlxR-like_sf"/>
</dbReference>
<keyword evidence="3" id="KW-1185">Reference proteome</keyword>
<dbReference type="RefSeq" id="WP_246092624.1">
    <property type="nucleotide sequence ID" value="NZ_JBHUMR010000008.1"/>
</dbReference>
<dbReference type="CDD" id="cd00279">
    <property type="entry name" value="YlxR"/>
    <property type="match status" value="1"/>
</dbReference>
<dbReference type="Gene3D" id="3.30.1230.10">
    <property type="entry name" value="YlxR-like"/>
    <property type="match status" value="1"/>
</dbReference>